<feature type="compositionally biased region" description="Polar residues" evidence="1">
    <location>
        <begin position="93"/>
        <end position="105"/>
    </location>
</feature>
<sequence>MTTVAPTPAPLCVNATNDLVPCTPAPPPAVEDDQEGYKWEIALVAVCGAILIAFASLTWLKNKQKQRAADAKKARAKAAAEAEAKAAAEAKKSQPNSNGTGDPLL</sequence>
<feature type="compositionally biased region" description="Basic and acidic residues" evidence="1">
    <location>
        <begin position="67"/>
        <end position="92"/>
    </location>
</feature>
<evidence type="ECO:0000256" key="2">
    <source>
        <dbReference type="SAM" id="Phobius"/>
    </source>
</evidence>
<evidence type="ECO:0000313" key="3">
    <source>
        <dbReference type="EMBL" id="CAD9089180.1"/>
    </source>
</evidence>
<name>A0A7S1L0A4_NEODS</name>
<reference evidence="3" key="1">
    <citation type="submission" date="2021-01" db="EMBL/GenBank/DDBJ databases">
        <authorList>
            <person name="Corre E."/>
            <person name="Pelletier E."/>
            <person name="Niang G."/>
            <person name="Scheremetjew M."/>
            <person name="Finn R."/>
            <person name="Kale V."/>
            <person name="Holt S."/>
            <person name="Cochrane G."/>
            <person name="Meng A."/>
            <person name="Brown T."/>
            <person name="Cohen L."/>
        </authorList>
    </citation>
    <scope>NUCLEOTIDE SEQUENCE</scope>
    <source>
        <strain evidence="3">CCAP 1951/1</strain>
    </source>
</reference>
<dbReference type="AlphaFoldDB" id="A0A7S1L0A4"/>
<accession>A0A7S1L0A4</accession>
<keyword evidence="2" id="KW-0812">Transmembrane</keyword>
<gene>
    <name evidence="3" type="ORF">NDES1114_LOCUS840</name>
</gene>
<organism evidence="3">
    <name type="scientific">Neobodo designis</name>
    <name type="common">Flagellated protozoan</name>
    <name type="synonym">Bodo designis</name>
    <dbReference type="NCBI Taxonomy" id="312471"/>
    <lineage>
        <taxon>Eukaryota</taxon>
        <taxon>Discoba</taxon>
        <taxon>Euglenozoa</taxon>
        <taxon>Kinetoplastea</taxon>
        <taxon>Metakinetoplastina</taxon>
        <taxon>Neobodonida</taxon>
        <taxon>Neobodo</taxon>
    </lineage>
</organism>
<dbReference type="EMBL" id="HBGF01001211">
    <property type="protein sequence ID" value="CAD9089180.1"/>
    <property type="molecule type" value="Transcribed_RNA"/>
</dbReference>
<feature type="region of interest" description="Disordered" evidence="1">
    <location>
        <begin position="65"/>
        <end position="105"/>
    </location>
</feature>
<proteinExistence type="predicted"/>
<keyword evidence="2" id="KW-0472">Membrane</keyword>
<keyword evidence="2" id="KW-1133">Transmembrane helix</keyword>
<protein>
    <submittedName>
        <fullName evidence="3">Uncharacterized protein</fullName>
    </submittedName>
</protein>
<evidence type="ECO:0000256" key="1">
    <source>
        <dbReference type="SAM" id="MobiDB-lite"/>
    </source>
</evidence>
<feature type="transmembrane region" description="Helical" evidence="2">
    <location>
        <begin position="41"/>
        <end position="60"/>
    </location>
</feature>